<reference evidence="5 6" key="1">
    <citation type="submission" date="2015-09" db="EMBL/GenBank/DDBJ databases">
        <title>Trachymyrmex zeteki WGS genome.</title>
        <authorList>
            <person name="Nygaard S."/>
            <person name="Hu H."/>
            <person name="Boomsma J."/>
            <person name="Zhang G."/>
        </authorList>
    </citation>
    <scope>NUCLEOTIDE SEQUENCE [LARGE SCALE GENOMIC DNA]</scope>
    <source>
        <strain evidence="5">Tzet28-1</strain>
        <tissue evidence="5">Whole body</tissue>
    </source>
</reference>
<dbReference type="PRINTS" id="PR00320">
    <property type="entry name" value="GPROTEINBRPT"/>
</dbReference>
<dbReference type="Proteomes" id="UP000075809">
    <property type="component" value="Unassembled WGS sequence"/>
</dbReference>
<dbReference type="AlphaFoldDB" id="A0A151WSH2"/>
<organism evidence="5 6">
    <name type="scientific">Mycetomoellerius zeteki</name>
    <dbReference type="NCBI Taxonomy" id="64791"/>
    <lineage>
        <taxon>Eukaryota</taxon>
        <taxon>Metazoa</taxon>
        <taxon>Ecdysozoa</taxon>
        <taxon>Arthropoda</taxon>
        <taxon>Hexapoda</taxon>
        <taxon>Insecta</taxon>
        <taxon>Pterygota</taxon>
        <taxon>Neoptera</taxon>
        <taxon>Endopterygota</taxon>
        <taxon>Hymenoptera</taxon>
        <taxon>Apocrita</taxon>
        <taxon>Aculeata</taxon>
        <taxon>Formicoidea</taxon>
        <taxon>Formicidae</taxon>
        <taxon>Myrmicinae</taxon>
        <taxon>Mycetomoellerius</taxon>
    </lineage>
</organism>
<feature type="repeat" description="WD" evidence="4">
    <location>
        <begin position="223"/>
        <end position="264"/>
    </location>
</feature>
<feature type="repeat" description="WD" evidence="4">
    <location>
        <begin position="56"/>
        <end position="86"/>
    </location>
</feature>
<feature type="repeat" description="WD" evidence="4">
    <location>
        <begin position="265"/>
        <end position="297"/>
    </location>
</feature>
<evidence type="ECO:0000256" key="3">
    <source>
        <dbReference type="ARBA" id="ARBA00037984"/>
    </source>
</evidence>
<dbReference type="InterPro" id="IPR020472">
    <property type="entry name" value="WD40_PAC1"/>
</dbReference>
<feature type="repeat" description="WD" evidence="4">
    <location>
        <begin position="140"/>
        <end position="181"/>
    </location>
</feature>
<dbReference type="SUPFAM" id="SSF50978">
    <property type="entry name" value="WD40 repeat-like"/>
    <property type="match status" value="2"/>
</dbReference>
<evidence type="ECO:0000313" key="5">
    <source>
        <dbReference type="EMBL" id="KYQ50778.1"/>
    </source>
</evidence>
<dbReference type="EMBL" id="KQ982773">
    <property type="protein sequence ID" value="KYQ50778.1"/>
    <property type="molecule type" value="Genomic_DNA"/>
</dbReference>
<keyword evidence="6" id="KW-1185">Reference proteome</keyword>
<name>A0A151WSH2_9HYME</name>
<evidence type="ECO:0000256" key="4">
    <source>
        <dbReference type="PROSITE-ProRule" id="PRU00221"/>
    </source>
</evidence>
<accession>A0A151WSH2</accession>
<gene>
    <name evidence="5" type="ORF">ALC60_10102</name>
</gene>
<keyword evidence="1 4" id="KW-0853">WD repeat</keyword>
<dbReference type="Pfam" id="PF00400">
    <property type="entry name" value="WD40"/>
    <property type="match status" value="8"/>
</dbReference>
<dbReference type="STRING" id="64791.A0A151WSH2"/>
<dbReference type="PROSITE" id="PS00678">
    <property type="entry name" value="WD_REPEATS_1"/>
    <property type="match status" value="1"/>
</dbReference>
<dbReference type="InterPro" id="IPR036322">
    <property type="entry name" value="WD40_repeat_dom_sf"/>
</dbReference>
<feature type="repeat" description="WD" evidence="4">
    <location>
        <begin position="20"/>
        <end position="55"/>
    </location>
</feature>
<feature type="repeat" description="WD" evidence="4">
    <location>
        <begin position="350"/>
        <end position="382"/>
    </location>
</feature>
<protein>
    <submittedName>
        <fullName evidence="5">POC1 centriolar protein like protein A</fullName>
    </submittedName>
</protein>
<dbReference type="InterPro" id="IPR019775">
    <property type="entry name" value="WD40_repeat_CS"/>
</dbReference>
<sequence length="432" mass="48970">MEDTTCDPRCWKCLRGHNDITTLSFHPLRNDRFVTGSLDKTVRAWRLDTCTKYESVKAHKAGIFDVCYSPDGELIASASGDRSIRVRSSEARHYFAEFRAHGFAVRSVQFNPSGDKFVSASDDTTVKLWIPFLGNFFKMFMGHTSSVRCAKFSPDGKLLISCSDDKTIKIWDITSERCIKTFKHKKASRYVEFHPTGTTIGSANVNGCVKLYDLRTNSLYQHFAVHAARVNMIKFHPNGNFMLTASDDSTMKILDLLKGCPIYTLMEHSKKVTCIAFSNDGKLFASSGSDRRIRIWKSNNLCEDGRVSDIPQLTSIEQELDDLNEESYSNEREEDTHILDLLKSRSIYTLEGHSDNVTCITFSNDGKLFASSGPDRRIRIWESNNLCEDGRVSDIPQLTSIGQKLDDLNEESYSNEREKDTHVKQDQANVII</sequence>
<evidence type="ECO:0000256" key="2">
    <source>
        <dbReference type="ARBA" id="ARBA00022737"/>
    </source>
</evidence>
<dbReference type="PROSITE" id="PS50082">
    <property type="entry name" value="WD_REPEATS_2"/>
    <property type="match status" value="7"/>
</dbReference>
<evidence type="ECO:0000256" key="1">
    <source>
        <dbReference type="ARBA" id="ARBA00022574"/>
    </source>
</evidence>
<dbReference type="SMART" id="SM00320">
    <property type="entry name" value="WD40"/>
    <property type="match status" value="8"/>
</dbReference>
<dbReference type="PANTHER" id="PTHR44019:SF8">
    <property type="entry name" value="POC1 CENTRIOLAR PROTEIN HOMOLOG"/>
    <property type="match status" value="1"/>
</dbReference>
<keyword evidence="2" id="KW-0677">Repeat</keyword>
<dbReference type="Gene3D" id="2.130.10.10">
    <property type="entry name" value="YVTN repeat-like/Quinoprotein amine dehydrogenase"/>
    <property type="match status" value="3"/>
</dbReference>
<dbReference type="PROSITE" id="PS50294">
    <property type="entry name" value="WD_REPEATS_REGION"/>
    <property type="match status" value="6"/>
</dbReference>
<feature type="repeat" description="WD" evidence="4">
    <location>
        <begin position="98"/>
        <end position="129"/>
    </location>
</feature>
<proteinExistence type="inferred from homology"/>
<dbReference type="CDD" id="cd00200">
    <property type="entry name" value="WD40"/>
    <property type="match status" value="1"/>
</dbReference>
<dbReference type="PANTHER" id="PTHR44019">
    <property type="entry name" value="WD REPEAT-CONTAINING PROTEIN 55"/>
    <property type="match status" value="1"/>
</dbReference>
<dbReference type="InterPro" id="IPR050505">
    <property type="entry name" value="WDR55/POC1"/>
</dbReference>
<dbReference type="InterPro" id="IPR015943">
    <property type="entry name" value="WD40/YVTN_repeat-like_dom_sf"/>
</dbReference>
<evidence type="ECO:0000313" key="6">
    <source>
        <dbReference type="Proteomes" id="UP000075809"/>
    </source>
</evidence>
<comment type="similarity">
    <text evidence="3">Belongs to the WD repeat POC1 family.</text>
</comment>
<dbReference type="InterPro" id="IPR001680">
    <property type="entry name" value="WD40_rpt"/>
</dbReference>